<dbReference type="Pfam" id="PF00497">
    <property type="entry name" value="SBP_bac_3"/>
    <property type="match status" value="1"/>
</dbReference>
<accession>A0A413S2J1</accession>
<evidence type="ECO:0000256" key="2">
    <source>
        <dbReference type="ARBA" id="ARBA00010333"/>
    </source>
</evidence>
<feature type="domain" description="Solute-binding protein family 3/N-terminal" evidence="6">
    <location>
        <begin position="58"/>
        <end position="284"/>
    </location>
</feature>
<gene>
    <name evidence="8" type="ORF">DW929_05025</name>
</gene>
<dbReference type="SUPFAM" id="SSF53850">
    <property type="entry name" value="Periplasmic binding protein-like II"/>
    <property type="match status" value="1"/>
</dbReference>
<organism evidence="8 9">
    <name type="scientific">Eubacterium ventriosum</name>
    <dbReference type="NCBI Taxonomy" id="39496"/>
    <lineage>
        <taxon>Bacteria</taxon>
        <taxon>Bacillati</taxon>
        <taxon>Bacillota</taxon>
        <taxon>Clostridia</taxon>
        <taxon>Eubacteriales</taxon>
        <taxon>Eubacteriaceae</taxon>
        <taxon>Eubacterium</taxon>
    </lineage>
</organism>
<evidence type="ECO:0000313" key="9">
    <source>
        <dbReference type="Proteomes" id="UP000284598"/>
    </source>
</evidence>
<evidence type="ECO:0000256" key="3">
    <source>
        <dbReference type="ARBA" id="ARBA00022729"/>
    </source>
</evidence>
<proteinExistence type="inferred from homology"/>
<dbReference type="EMBL" id="QSFO01000004">
    <property type="protein sequence ID" value="RHA55692.1"/>
    <property type="molecule type" value="Genomic_DNA"/>
</dbReference>
<dbReference type="InterPro" id="IPR001638">
    <property type="entry name" value="Solute-binding_3/MltF_N"/>
</dbReference>
<evidence type="ECO:0000313" key="8">
    <source>
        <dbReference type="EMBL" id="RHA55692.1"/>
    </source>
</evidence>
<dbReference type="GO" id="GO:0015276">
    <property type="term" value="F:ligand-gated monoatomic ion channel activity"/>
    <property type="evidence" value="ECO:0007669"/>
    <property type="project" value="InterPro"/>
</dbReference>
<keyword evidence="3 5" id="KW-0732">Signal</keyword>
<feature type="signal peptide" evidence="5">
    <location>
        <begin position="1"/>
        <end position="20"/>
    </location>
</feature>
<feature type="chain" id="PRO_5038664825" evidence="5">
    <location>
        <begin position="21"/>
        <end position="285"/>
    </location>
</feature>
<dbReference type="Gene3D" id="3.40.190.10">
    <property type="entry name" value="Periplasmic binding protein-like II"/>
    <property type="match status" value="2"/>
</dbReference>
<dbReference type="Proteomes" id="UP000284598">
    <property type="component" value="Unassembled WGS sequence"/>
</dbReference>
<dbReference type="GO" id="GO:0016020">
    <property type="term" value="C:membrane"/>
    <property type="evidence" value="ECO:0007669"/>
    <property type="project" value="InterPro"/>
</dbReference>
<sequence length="285" mass="30838">MKKFLAVVMTAVLAMSMMTACGSSKSSKENKDTTAAKAETTQAETIYASGVTLVSDGVLTVGAEMGYAPFETLQKDGKTPEGFDIDIITEIAKRLGLKVNFINTSFDGILGKIGKDYDVVCSAVTINPTRKKAVLFSTPYITNYQTVVVKKGSDLKINSLKDLDGKSVGVQKGTTSDQLMSEYKSTKTINVEVAANDKLLNCFTQLTNGEIDAVVVDSTVADGFVAKNPDKYEKAFSDKTEPEEFGIAIGKNNAKLQEAINKALEQMDKDGFLKDTADYWFSSQE</sequence>
<dbReference type="GO" id="GO:0030313">
    <property type="term" value="C:cell envelope"/>
    <property type="evidence" value="ECO:0007669"/>
    <property type="project" value="UniProtKB-SubCell"/>
</dbReference>
<comment type="similarity">
    <text evidence="2 4">Belongs to the bacterial solute-binding protein 3 family.</text>
</comment>
<reference evidence="8 9" key="1">
    <citation type="submission" date="2018-08" db="EMBL/GenBank/DDBJ databases">
        <title>A genome reference for cultivated species of the human gut microbiota.</title>
        <authorList>
            <person name="Zou Y."/>
            <person name="Xue W."/>
            <person name="Luo G."/>
        </authorList>
    </citation>
    <scope>NUCLEOTIDE SEQUENCE [LARGE SCALE GENOMIC DNA]</scope>
    <source>
        <strain evidence="8 9">AM43-2</strain>
    </source>
</reference>
<dbReference type="InterPro" id="IPR018313">
    <property type="entry name" value="SBP_3_CS"/>
</dbReference>
<dbReference type="InterPro" id="IPR001320">
    <property type="entry name" value="Iontro_rcpt_C"/>
</dbReference>
<evidence type="ECO:0000256" key="1">
    <source>
        <dbReference type="ARBA" id="ARBA00004196"/>
    </source>
</evidence>
<comment type="subcellular location">
    <subcellularLocation>
        <location evidence="1">Cell envelope</location>
    </subcellularLocation>
</comment>
<name>A0A413S2J1_9FIRM</name>
<feature type="domain" description="Ionotropic glutamate receptor C-terminal" evidence="7">
    <location>
        <begin position="58"/>
        <end position="283"/>
    </location>
</feature>
<evidence type="ECO:0000256" key="5">
    <source>
        <dbReference type="SAM" id="SignalP"/>
    </source>
</evidence>
<dbReference type="AlphaFoldDB" id="A0A413S2J1"/>
<protein>
    <submittedName>
        <fullName evidence="8">Basic amino acid ABC transporter substrate-binding protein</fullName>
    </submittedName>
</protein>
<dbReference type="PANTHER" id="PTHR35936:SF17">
    <property type="entry name" value="ARGININE-BINDING EXTRACELLULAR PROTEIN ARTP"/>
    <property type="match status" value="1"/>
</dbReference>
<dbReference type="PROSITE" id="PS51257">
    <property type="entry name" value="PROKAR_LIPOPROTEIN"/>
    <property type="match status" value="1"/>
</dbReference>
<dbReference type="SMART" id="SM00079">
    <property type="entry name" value="PBPe"/>
    <property type="match status" value="1"/>
</dbReference>
<evidence type="ECO:0000256" key="4">
    <source>
        <dbReference type="RuleBase" id="RU003744"/>
    </source>
</evidence>
<evidence type="ECO:0000259" key="6">
    <source>
        <dbReference type="SMART" id="SM00062"/>
    </source>
</evidence>
<dbReference type="PROSITE" id="PS01039">
    <property type="entry name" value="SBP_BACTERIAL_3"/>
    <property type="match status" value="1"/>
</dbReference>
<dbReference type="SMART" id="SM00062">
    <property type="entry name" value="PBPb"/>
    <property type="match status" value="1"/>
</dbReference>
<dbReference type="RefSeq" id="WP_118025076.1">
    <property type="nucleotide sequence ID" value="NZ_QSFO01000004.1"/>
</dbReference>
<dbReference type="PANTHER" id="PTHR35936">
    <property type="entry name" value="MEMBRANE-BOUND LYTIC MUREIN TRANSGLYCOSYLASE F"/>
    <property type="match status" value="1"/>
</dbReference>
<evidence type="ECO:0000259" key="7">
    <source>
        <dbReference type="SMART" id="SM00079"/>
    </source>
</evidence>
<comment type="caution">
    <text evidence="8">The sequence shown here is derived from an EMBL/GenBank/DDBJ whole genome shotgun (WGS) entry which is preliminary data.</text>
</comment>